<keyword evidence="2" id="KW-1185">Reference proteome</keyword>
<dbReference type="RefSeq" id="WP_132417860.1">
    <property type="nucleotide sequence ID" value="NZ_SKFG01000008.1"/>
</dbReference>
<reference evidence="1 2" key="1">
    <citation type="submission" date="2019-03" db="EMBL/GenBank/DDBJ databases">
        <authorList>
            <person name="Kim M.K.M."/>
        </authorList>
    </citation>
    <scope>NUCLEOTIDE SEQUENCE [LARGE SCALE GENOMIC DNA]</scope>
    <source>
        <strain evidence="1 2">18JY21-1</strain>
    </source>
</reference>
<dbReference type="EMBL" id="SKFG01000008">
    <property type="protein sequence ID" value="TCZ77777.1"/>
    <property type="molecule type" value="Genomic_DNA"/>
</dbReference>
<gene>
    <name evidence="1" type="ORF">E0485_09885</name>
</gene>
<organism evidence="1 2">
    <name type="scientific">Paenibacillus albiflavus</name>
    <dbReference type="NCBI Taxonomy" id="2545760"/>
    <lineage>
        <taxon>Bacteria</taxon>
        <taxon>Bacillati</taxon>
        <taxon>Bacillota</taxon>
        <taxon>Bacilli</taxon>
        <taxon>Bacillales</taxon>
        <taxon>Paenibacillaceae</taxon>
        <taxon>Paenibacillus</taxon>
    </lineage>
</organism>
<dbReference type="AlphaFoldDB" id="A0A4R4EE99"/>
<protein>
    <submittedName>
        <fullName evidence="1">Uncharacterized protein</fullName>
    </submittedName>
</protein>
<name>A0A4R4EE99_9BACL</name>
<evidence type="ECO:0000313" key="1">
    <source>
        <dbReference type="EMBL" id="TCZ77777.1"/>
    </source>
</evidence>
<evidence type="ECO:0000313" key="2">
    <source>
        <dbReference type="Proteomes" id="UP000295418"/>
    </source>
</evidence>
<sequence>MDWYTSESIAANQQAEIAQHAKQQWKVMSIFKPKRIHEDEQDSAWLYGKAIQVLQETLDSDNAELRLHAAEIVIKHQIKIKSTIRLSS</sequence>
<accession>A0A4R4EE99</accession>
<proteinExistence type="predicted"/>
<dbReference type="Proteomes" id="UP000295418">
    <property type="component" value="Unassembled WGS sequence"/>
</dbReference>
<dbReference type="OrthoDB" id="2672084at2"/>
<comment type="caution">
    <text evidence="1">The sequence shown here is derived from an EMBL/GenBank/DDBJ whole genome shotgun (WGS) entry which is preliminary data.</text>
</comment>